<protein>
    <recommendedName>
        <fullName evidence="3">DUF5050 domain-containing protein</fullName>
    </recommendedName>
</protein>
<evidence type="ECO:0000313" key="1">
    <source>
        <dbReference type="EMBL" id="MFL9843044.1"/>
    </source>
</evidence>
<keyword evidence="2" id="KW-1185">Reference proteome</keyword>
<dbReference type="EMBL" id="JBELPZ010000001">
    <property type="protein sequence ID" value="MFL9843044.1"/>
    <property type="molecule type" value="Genomic_DNA"/>
</dbReference>
<accession>A0ABW8YRY2</accession>
<name>A0ABW8YRY2_9FLAO</name>
<gene>
    <name evidence="1" type="ORF">ABS766_01305</name>
</gene>
<sequence length="265" mass="30188">MKNIVLILVLLTAITTGGQEILPVKQLTNTEASIDSYVGTDAFGWQYTIAENEFHKTKDGRTLKYKNVALGDIYKVDIQSPLQIVLFYKKQNTAVLLDNQLNETNRINFSISKDNQPELVAEAVGLASQNRLWVYDIISQQVGLYDIAQSTFKTITPPSNDGITYYASDYNYFYWTDNNNLCRRVNVFGRVDVLGTVPVFDYAQLTTAKQFIYSKNNNIYIHNFNGMPNQQIQLTEKSIQSFYYTAQILTIFTGTQITSYQITLP</sequence>
<dbReference type="Proteomes" id="UP001629156">
    <property type="component" value="Unassembled WGS sequence"/>
</dbReference>
<organism evidence="1 2">
    <name type="scientific">Flavobacterium rhizosphaerae</name>
    <dbReference type="NCBI Taxonomy" id="3163298"/>
    <lineage>
        <taxon>Bacteria</taxon>
        <taxon>Pseudomonadati</taxon>
        <taxon>Bacteroidota</taxon>
        <taxon>Flavobacteriia</taxon>
        <taxon>Flavobacteriales</taxon>
        <taxon>Flavobacteriaceae</taxon>
        <taxon>Flavobacterium</taxon>
    </lineage>
</organism>
<evidence type="ECO:0000313" key="2">
    <source>
        <dbReference type="Proteomes" id="UP001629156"/>
    </source>
</evidence>
<comment type="caution">
    <text evidence="1">The sequence shown here is derived from an EMBL/GenBank/DDBJ whole genome shotgun (WGS) entry which is preliminary data.</text>
</comment>
<evidence type="ECO:0008006" key="3">
    <source>
        <dbReference type="Google" id="ProtNLM"/>
    </source>
</evidence>
<dbReference type="SUPFAM" id="SSF63825">
    <property type="entry name" value="YWTD domain"/>
    <property type="match status" value="1"/>
</dbReference>
<proteinExistence type="predicted"/>
<reference evidence="1 2" key="1">
    <citation type="submission" date="2024-06" db="EMBL/GenBank/DDBJ databases">
        <authorList>
            <person name="Kaempfer P."/>
            <person name="Viver T."/>
        </authorList>
    </citation>
    <scope>NUCLEOTIDE SEQUENCE [LARGE SCALE GENOMIC DNA]</scope>
    <source>
        <strain evidence="1 2">ST-119</strain>
    </source>
</reference>
<dbReference type="RefSeq" id="WP_408083277.1">
    <property type="nucleotide sequence ID" value="NZ_JBELPZ010000001.1"/>
</dbReference>